<dbReference type="Pfam" id="PF12796">
    <property type="entry name" value="Ank_2"/>
    <property type="match status" value="1"/>
</dbReference>
<feature type="region of interest" description="Disordered" evidence="2">
    <location>
        <begin position="431"/>
        <end position="458"/>
    </location>
</feature>
<dbReference type="SUPFAM" id="SSF48403">
    <property type="entry name" value="Ankyrin repeat"/>
    <property type="match status" value="1"/>
</dbReference>
<proteinExistence type="predicted"/>
<dbReference type="Ensembl" id="ENSVKKT00000028938.1">
    <property type="protein sequence ID" value="ENSVKKP00000028261.1"/>
    <property type="gene ID" value="ENSVKKG00000018292.1"/>
</dbReference>
<dbReference type="GO" id="GO:0031116">
    <property type="term" value="P:positive regulation of microtubule polymerization"/>
    <property type="evidence" value="ECO:0007669"/>
    <property type="project" value="TreeGrafter"/>
</dbReference>
<evidence type="ECO:0000256" key="1">
    <source>
        <dbReference type="PROSITE-ProRule" id="PRU00023"/>
    </source>
</evidence>
<dbReference type="InterPro" id="IPR036770">
    <property type="entry name" value="Ankyrin_rpt-contain_sf"/>
</dbReference>
<dbReference type="Proteomes" id="UP000694545">
    <property type="component" value="Unplaced"/>
</dbReference>
<dbReference type="InterPro" id="IPR042335">
    <property type="entry name" value="ANKRD53"/>
</dbReference>
<keyword evidence="4" id="KW-1185">Reference proteome</keyword>
<dbReference type="GO" id="GO:1902412">
    <property type="term" value="P:regulation of mitotic cytokinesis"/>
    <property type="evidence" value="ECO:0007669"/>
    <property type="project" value="InterPro"/>
</dbReference>
<dbReference type="GO" id="GO:0060236">
    <property type="term" value="P:regulation of mitotic spindle organization"/>
    <property type="evidence" value="ECO:0007669"/>
    <property type="project" value="TreeGrafter"/>
</dbReference>
<keyword evidence="1" id="KW-0040">ANK repeat</keyword>
<dbReference type="PROSITE" id="PS50297">
    <property type="entry name" value="ANK_REP_REGION"/>
    <property type="match status" value="1"/>
</dbReference>
<sequence length="458" mass="50723">GERRSSRLSKMADAPLYLYCSREGSGAFSRQTPLAFNLPAKGTAQAQLPYLWVPLLPYQGFSALHMAALHRRLDCLKMLIEKFKVSVNVASVTGWRPIHLVISKEGGSTALDCLQYLIGKGADINVQNHAGVSPLHKAASEGHEMCVKALIDAGANVHATDGEGHMPIDVCRMWGSKTCARYLASAMWKRDKANLAREVFRLNAIKAECEKRQREFLRREQVRDITGEHQRSPLSRCGCRHPRLSLYRLAGTFEMLGKWKTASLASCASRTLARAAGFDPGMPQRSRRRESWNGSPNPASVPVTCIARPVTVRLGVDPEEPQDHDFTSFLFLFRNAFGEPEIQVGNMEMVSDVPKLPFDVIARSLFPRMQGSRLEVPAGLRPAHLLDLKHRRPPGPEQVWTDQMAVSLRQTLDPAFLRALKAHLSTYADPSVLSPRGQSECASDRQAASTLGRGGHKC</sequence>
<evidence type="ECO:0000313" key="3">
    <source>
        <dbReference type="Ensembl" id="ENSVKKP00000028261.1"/>
    </source>
</evidence>
<reference evidence="3" key="1">
    <citation type="submission" date="2025-08" db="UniProtKB">
        <authorList>
            <consortium name="Ensembl"/>
        </authorList>
    </citation>
    <scope>IDENTIFICATION</scope>
</reference>
<dbReference type="InterPro" id="IPR002110">
    <property type="entry name" value="Ankyrin_rpt"/>
</dbReference>
<dbReference type="PANTHER" id="PTHR24160:SF1">
    <property type="entry name" value="ANKYRIN REPEAT DOMAIN-CONTAINING PROTEIN 53"/>
    <property type="match status" value="1"/>
</dbReference>
<dbReference type="AlphaFoldDB" id="A0A8D2LYF2"/>
<dbReference type="PANTHER" id="PTHR24160">
    <property type="entry name" value="ANKYRIN REPEAT DOMAIN-CONTAINING PROTEIN 53"/>
    <property type="match status" value="1"/>
</dbReference>
<evidence type="ECO:0000256" key="2">
    <source>
        <dbReference type="SAM" id="MobiDB-lite"/>
    </source>
</evidence>
<protein>
    <submittedName>
        <fullName evidence="3">Ankyrin repeat domain 53</fullName>
    </submittedName>
</protein>
<feature type="repeat" description="ANK" evidence="1">
    <location>
        <begin position="130"/>
        <end position="162"/>
    </location>
</feature>
<dbReference type="GO" id="GO:0007080">
    <property type="term" value="P:mitotic metaphase chromosome alignment"/>
    <property type="evidence" value="ECO:0007669"/>
    <property type="project" value="TreeGrafter"/>
</dbReference>
<dbReference type="GO" id="GO:0000922">
    <property type="term" value="C:spindle pole"/>
    <property type="evidence" value="ECO:0007669"/>
    <property type="project" value="TreeGrafter"/>
</dbReference>
<dbReference type="Gene3D" id="1.25.40.20">
    <property type="entry name" value="Ankyrin repeat-containing domain"/>
    <property type="match status" value="1"/>
</dbReference>
<dbReference type="SMART" id="SM00248">
    <property type="entry name" value="ANK"/>
    <property type="match status" value="4"/>
</dbReference>
<organism evidence="3 4">
    <name type="scientific">Varanus komodoensis</name>
    <name type="common">Komodo dragon</name>
    <dbReference type="NCBI Taxonomy" id="61221"/>
    <lineage>
        <taxon>Eukaryota</taxon>
        <taxon>Metazoa</taxon>
        <taxon>Chordata</taxon>
        <taxon>Craniata</taxon>
        <taxon>Vertebrata</taxon>
        <taxon>Euteleostomi</taxon>
        <taxon>Lepidosauria</taxon>
        <taxon>Squamata</taxon>
        <taxon>Bifurcata</taxon>
        <taxon>Unidentata</taxon>
        <taxon>Episquamata</taxon>
        <taxon>Toxicofera</taxon>
        <taxon>Anguimorpha</taxon>
        <taxon>Paleoanguimorpha</taxon>
        <taxon>Varanoidea</taxon>
        <taxon>Varanidae</taxon>
        <taxon>Varanus</taxon>
    </lineage>
</organism>
<dbReference type="PROSITE" id="PS50088">
    <property type="entry name" value="ANK_REPEAT"/>
    <property type="match status" value="2"/>
</dbReference>
<dbReference type="OMA" id="NHRICAR"/>
<feature type="compositionally biased region" description="Polar residues" evidence="2">
    <location>
        <begin position="436"/>
        <end position="449"/>
    </location>
</feature>
<feature type="region of interest" description="Disordered" evidence="2">
    <location>
        <begin position="278"/>
        <end position="298"/>
    </location>
</feature>
<evidence type="ECO:0000313" key="4">
    <source>
        <dbReference type="Proteomes" id="UP000694545"/>
    </source>
</evidence>
<accession>A0A8D2LYF2</accession>
<reference evidence="3" key="2">
    <citation type="submission" date="2025-09" db="UniProtKB">
        <authorList>
            <consortium name="Ensembl"/>
        </authorList>
    </citation>
    <scope>IDENTIFICATION</scope>
</reference>
<dbReference type="Pfam" id="PF13637">
    <property type="entry name" value="Ank_4"/>
    <property type="match status" value="1"/>
</dbReference>
<feature type="repeat" description="ANK" evidence="1">
    <location>
        <begin position="93"/>
        <end position="129"/>
    </location>
</feature>
<name>A0A8D2LYF2_VARKO</name>